<dbReference type="PANTHER" id="PTHR13414">
    <property type="entry name" value="HUEL-CATION TRANSPORTER"/>
    <property type="match status" value="1"/>
</dbReference>
<sequence>MEEASKKAVLTALFCNMGIAVFKIIAALISHSSSMLAEGYHSISDTFNQVLLLIGLKRGRKKASVLHPFGYGKEQFFWSFVVAIILFGIAGTLSIREGFHKFNHPEPISHMWLNFLAIAVAMFFETIAFRVALKKFKEEIKREKHNNWIEGLKNSKDPVILTVLFEDALALFGMVIAAAALALVQFTGLLVLDAVASVIIGVLLM</sequence>
<dbReference type="GO" id="GO:0016020">
    <property type="term" value="C:membrane"/>
    <property type="evidence" value="ECO:0007669"/>
    <property type="project" value="UniProtKB-SubCell"/>
</dbReference>
<feature type="transmembrane region" description="Helical" evidence="6">
    <location>
        <begin position="159"/>
        <end position="180"/>
    </location>
</feature>
<gene>
    <name evidence="8" type="ORF">S01H1_53213</name>
</gene>
<comment type="caution">
    <text evidence="8">The sequence shown here is derived from an EMBL/GenBank/DDBJ whole genome shotgun (WGS) entry which is preliminary data.</text>
</comment>
<dbReference type="Pfam" id="PF01545">
    <property type="entry name" value="Cation_efflux"/>
    <property type="match status" value="1"/>
</dbReference>
<evidence type="ECO:0000256" key="2">
    <source>
        <dbReference type="ARBA" id="ARBA00022448"/>
    </source>
</evidence>
<dbReference type="EMBL" id="BARS01034451">
    <property type="protein sequence ID" value="GAG22373.1"/>
    <property type="molecule type" value="Genomic_DNA"/>
</dbReference>
<feature type="domain" description="Cation efflux protein transmembrane" evidence="7">
    <location>
        <begin position="10"/>
        <end position="205"/>
    </location>
</feature>
<evidence type="ECO:0000313" key="8">
    <source>
        <dbReference type="EMBL" id="GAG22373.1"/>
    </source>
</evidence>
<dbReference type="InterPro" id="IPR058533">
    <property type="entry name" value="Cation_efflux_TM"/>
</dbReference>
<evidence type="ECO:0000256" key="4">
    <source>
        <dbReference type="ARBA" id="ARBA00022989"/>
    </source>
</evidence>
<dbReference type="SUPFAM" id="SSF161111">
    <property type="entry name" value="Cation efflux protein transmembrane domain-like"/>
    <property type="match status" value="1"/>
</dbReference>
<dbReference type="InterPro" id="IPR027469">
    <property type="entry name" value="Cation_efflux_TMD_sf"/>
</dbReference>
<dbReference type="InterPro" id="IPR002524">
    <property type="entry name" value="Cation_efflux"/>
</dbReference>
<evidence type="ECO:0000259" key="7">
    <source>
        <dbReference type="Pfam" id="PF01545"/>
    </source>
</evidence>
<proteinExistence type="predicted"/>
<feature type="transmembrane region" description="Helical" evidence="6">
    <location>
        <begin position="76"/>
        <end position="95"/>
    </location>
</feature>
<reference evidence="8" key="1">
    <citation type="journal article" date="2014" name="Front. Microbiol.">
        <title>High frequency of phylogenetically diverse reductive dehalogenase-homologous genes in deep subseafloor sedimentary metagenomes.</title>
        <authorList>
            <person name="Kawai M."/>
            <person name="Futagami T."/>
            <person name="Toyoda A."/>
            <person name="Takaki Y."/>
            <person name="Nishi S."/>
            <person name="Hori S."/>
            <person name="Arai W."/>
            <person name="Tsubouchi T."/>
            <person name="Morono Y."/>
            <person name="Uchiyama I."/>
            <person name="Ito T."/>
            <person name="Fujiyama A."/>
            <person name="Inagaki F."/>
            <person name="Takami H."/>
        </authorList>
    </citation>
    <scope>NUCLEOTIDE SEQUENCE</scope>
    <source>
        <strain evidence="8">Expedition CK06-06</strain>
    </source>
</reference>
<feature type="transmembrane region" description="Helical" evidence="6">
    <location>
        <begin position="12"/>
        <end position="33"/>
    </location>
</feature>
<comment type="subcellular location">
    <subcellularLocation>
        <location evidence="1">Membrane</location>
        <topology evidence="1">Multi-pass membrane protein</topology>
    </subcellularLocation>
</comment>
<feature type="non-terminal residue" evidence="8">
    <location>
        <position position="205"/>
    </location>
</feature>
<dbReference type="Gene3D" id="1.20.1510.10">
    <property type="entry name" value="Cation efflux protein transmembrane domain"/>
    <property type="match status" value="1"/>
</dbReference>
<evidence type="ECO:0000256" key="3">
    <source>
        <dbReference type="ARBA" id="ARBA00022692"/>
    </source>
</evidence>
<evidence type="ECO:0000256" key="1">
    <source>
        <dbReference type="ARBA" id="ARBA00004141"/>
    </source>
</evidence>
<feature type="transmembrane region" description="Helical" evidence="6">
    <location>
        <begin position="39"/>
        <end position="56"/>
    </location>
</feature>
<feature type="transmembrane region" description="Helical" evidence="6">
    <location>
        <begin position="186"/>
        <end position="204"/>
    </location>
</feature>
<keyword evidence="2" id="KW-0813">Transport</keyword>
<dbReference type="GO" id="GO:0006829">
    <property type="term" value="P:zinc ion transport"/>
    <property type="evidence" value="ECO:0007669"/>
    <property type="project" value="InterPro"/>
</dbReference>
<accession>X0WCQ7</accession>
<feature type="transmembrane region" description="Helical" evidence="6">
    <location>
        <begin position="115"/>
        <end position="133"/>
    </location>
</feature>
<dbReference type="GO" id="GO:0008324">
    <property type="term" value="F:monoatomic cation transmembrane transporter activity"/>
    <property type="evidence" value="ECO:0007669"/>
    <property type="project" value="InterPro"/>
</dbReference>
<dbReference type="InterPro" id="IPR040177">
    <property type="entry name" value="SLC30A9"/>
</dbReference>
<protein>
    <recommendedName>
        <fullName evidence="7">Cation efflux protein transmembrane domain-containing protein</fullName>
    </recommendedName>
</protein>
<dbReference type="AlphaFoldDB" id="X0WCQ7"/>
<name>X0WCQ7_9ZZZZ</name>
<dbReference type="NCBIfam" id="TIGR01297">
    <property type="entry name" value="CDF"/>
    <property type="match status" value="1"/>
</dbReference>
<organism evidence="8">
    <name type="scientific">marine sediment metagenome</name>
    <dbReference type="NCBI Taxonomy" id="412755"/>
    <lineage>
        <taxon>unclassified sequences</taxon>
        <taxon>metagenomes</taxon>
        <taxon>ecological metagenomes</taxon>
    </lineage>
</organism>
<keyword evidence="5 6" id="KW-0472">Membrane</keyword>
<keyword evidence="3 6" id="KW-0812">Transmembrane</keyword>
<evidence type="ECO:0000256" key="5">
    <source>
        <dbReference type="ARBA" id="ARBA00023136"/>
    </source>
</evidence>
<evidence type="ECO:0000256" key="6">
    <source>
        <dbReference type="SAM" id="Phobius"/>
    </source>
</evidence>
<dbReference type="PANTHER" id="PTHR13414:SF9">
    <property type="entry name" value="PROTON-COUPLED ZINC ANTIPORTER SLC30A9, MITOCHONDRIAL"/>
    <property type="match status" value="1"/>
</dbReference>
<keyword evidence="4 6" id="KW-1133">Transmembrane helix</keyword>